<proteinExistence type="predicted"/>
<protein>
    <recommendedName>
        <fullName evidence="3">Glycosyltransferase RgtA/B/C/D-like domain-containing protein</fullName>
    </recommendedName>
</protein>
<feature type="transmembrane region" description="Helical" evidence="1">
    <location>
        <begin position="43"/>
        <end position="60"/>
    </location>
</feature>
<feature type="transmembrane region" description="Helical" evidence="1">
    <location>
        <begin position="316"/>
        <end position="337"/>
    </location>
</feature>
<feature type="non-terminal residue" evidence="2">
    <location>
        <position position="1"/>
    </location>
</feature>
<gene>
    <name evidence="2" type="ORF">METZ01_LOCUS14096</name>
</gene>
<keyword evidence="1" id="KW-1133">Transmembrane helix</keyword>
<dbReference type="Pfam" id="PF19554">
    <property type="entry name" value="DUF6077"/>
    <property type="match status" value="1"/>
</dbReference>
<feature type="transmembrane region" description="Helical" evidence="1">
    <location>
        <begin position="440"/>
        <end position="459"/>
    </location>
</feature>
<feature type="transmembrane region" description="Helical" evidence="1">
    <location>
        <begin position="102"/>
        <end position="121"/>
    </location>
</feature>
<keyword evidence="1" id="KW-0472">Membrane</keyword>
<dbReference type="InterPro" id="IPR045723">
    <property type="entry name" value="DUF6077"/>
</dbReference>
<evidence type="ECO:0000256" key="1">
    <source>
        <dbReference type="SAM" id="Phobius"/>
    </source>
</evidence>
<feature type="transmembrane region" description="Helical" evidence="1">
    <location>
        <begin position="16"/>
        <end position="37"/>
    </location>
</feature>
<reference evidence="2" key="1">
    <citation type="submission" date="2018-05" db="EMBL/GenBank/DDBJ databases">
        <authorList>
            <person name="Lanie J.A."/>
            <person name="Ng W.-L."/>
            <person name="Kazmierczak K.M."/>
            <person name="Andrzejewski T.M."/>
            <person name="Davidsen T.M."/>
            <person name="Wayne K.J."/>
            <person name="Tettelin H."/>
            <person name="Glass J.I."/>
            <person name="Rusch D."/>
            <person name="Podicherti R."/>
            <person name="Tsui H.-C.T."/>
            <person name="Winkler M.E."/>
        </authorList>
    </citation>
    <scope>NUCLEOTIDE SEQUENCE</scope>
</reference>
<evidence type="ECO:0008006" key="3">
    <source>
        <dbReference type="Google" id="ProtNLM"/>
    </source>
</evidence>
<feature type="transmembrane region" description="Helical" evidence="1">
    <location>
        <begin position="142"/>
        <end position="162"/>
    </location>
</feature>
<keyword evidence="1" id="KW-0812">Transmembrane</keyword>
<feature type="non-terminal residue" evidence="2">
    <location>
        <position position="489"/>
    </location>
</feature>
<name>A0A381P2T6_9ZZZZ</name>
<feature type="transmembrane region" description="Helical" evidence="1">
    <location>
        <begin position="411"/>
        <end position="433"/>
    </location>
</feature>
<accession>A0A381P2T6</accession>
<feature type="transmembrane region" description="Helical" evidence="1">
    <location>
        <begin position="255"/>
        <end position="274"/>
    </location>
</feature>
<dbReference type="EMBL" id="UINC01000789">
    <property type="protein sequence ID" value="SUZ61242.1"/>
    <property type="molecule type" value="Genomic_DNA"/>
</dbReference>
<organism evidence="2">
    <name type="scientific">marine metagenome</name>
    <dbReference type="NCBI Taxonomy" id="408172"/>
    <lineage>
        <taxon>unclassified sequences</taxon>
        <taxon>metagenomes</taxon>
        <taxon>ecological metagenomes</taxon>
    </lineage>
</organism>
<sequence length="489" mass="49904">VHVDAGDRIARRSDRLLDLVVGALAVWTVVFHLARLVGLTRDPAFGLWVVATVALAVALARSKGGWAAVGGHGSAGRIPRTPVALGLVGAALLALVDVDGLWWPLAWLGLVGILAVAAAAIRAAGPTPATTVRAALHRTSRTAAVSVLVLAGLAALLALVMVRPDQDDVFVVNRSAWVEANDGVFPDRDTIFSDDVLPVERPPALATSVEALLGSTAAIGRVSAAALTHLGFGPLIAALAVLATWRLLRGLGARSAAAATWAGTVFLVLDGAVHGSFGNFFAGRSWQGKAVFLLLVVPTLWHHGAAYGRTGMRRHVVVLAAGVVAGLGLTSSSVLVAPPVVLAAVGATALDVGEPRRIARSVAAAAPALLAGCYALVAVPQRLGDAGAVLGFLDVRRFLDSGTEPIAMLEMVFGEGLAALVALAAALTAWAVVGSRGSRMVFLAGPVVVFGAFLAPGVLDVLDAAGEADAVAWRTLWVLPLPAMVGLVV</sequence>
<dbReference type="AlphaFoldDB" id="A0A381P2T6"/>
<feature type="transmembrane region" description="Helical" evidence="1">
    <location>
        <begin position="286"/>
        <end position="304"/>
    </location>
</feature>
<feature type="transmembrane region" description="Helical" evidence="1">
    <location>
        <begin position="222"/>
        <end position="243"/>
    </location>
</feature>
<evidence type="ECO:0000313" key="2">
    <source>
        <dbReference type="EMBL" id="SUZ61242.1"/>
    </source>
</evidence>